<dbReference type="AlphaFoldDB" id="A0AAW7IYW8"/>
<evidence type="ECO:0000313" key="3">
    <source>
        <dbReference type="Proteomes" id="UP001234602"/>
    </source>
</evidence>
<feature type="transmembrane region" description="Helical" evidence="1">
    <location>
        <begin position="220"/>
        <end position="243"/>
    </location>
</feature>
<evidence type="ECO:0000313" key="2">
    <source>
        <dbReference type="EMBL" id="MDM5455427.1"/>
    </source>
</evidence>
<feature type="transmembrane region" description="Helical" evidence="1">
    <location>
        <begin position="249"/>
        <end position="270"/>
    </location>
</feature>
<feature type="transmembrane region" description="Helical" evidence="1">
    <location>
        <begin position="81"/>
        <end position="99"/>
    </location>
</feature>
<reference evidence="2" key="1">
    <citation type="submission" date="2023-06" db="EMBL/GenBank/DDBJ databases">
        <title>Comparative genomics of Bacillaceae isolates and their secondary metabolite potential.</title>
        <authorList>
            <person name="Song L."/>
            <person name="Nielsen L.J."/>
            <person name="Mohite O."/>
            <person name="Xu X."/>
            <person name="Weber T."/>
            <person name="Kovacs A.T."/>
        </authorList>
    </citation>
    <scope>NUCLEOTIDE SEQUENCE</scope>
    <source>
        <strain evidence="2">D8_B_37</strain>
    </source>
</reference>
<name>A0AAW7IYW8_9BACI</name>
<proteinExistence type="predicted"/>
<dbReference type="InterPro" id="IPR047928">
    <property type="entry name" value="Perm_prefix_1"/>
</dbReference>
<evidence type="ECO:0000256" key="1">
    <source>
        <dbReference type="SAM" id="Phobius"/>
    </source>
</evidence>
<comment type="caution">
    <text evidence="2">The sequence shown here is derived from an EMBL/GenBank/DDBJ whole genome shotgun (WGS) entry which is preliminary data.</text>
</comment>
<organism evidence="2 3">
    <name type="scientific">Peribacillus simplex</name>
    <dbReference type="NCBI Taxonomy" id="1478"/>
    <lineage>
        <taxon>Bacteria</taxon>
        <taxon>Bacillati</taxon>
        <taxon>Bacillota</taxon>
        <taxon>Bacilli</taxon>
        <taxon>Bacillales</taxon>
        <taxon>Bacillaceae</taxon>
        <taxon>Peribacillus</taxon>
    </lineage>
</organism>
<keyword evidence="1" id="KW-0472">Membrane</keyword>
<keyword evidence="1" id="KW-0812">Transmembrane</keyword>
<dbReference type="Proteomes" id="UP001234602">
    <property type="component" value="Unassembled WGS sequence"/>
</dbReference>
<accession>A0AAW7IYW8</accession>
<dbReference type="EMBL" id="JAUCEY010000008">
    <property type="protein sequence ID" value="MDM5455427.1"/>
    <property type="molecule type" value="Genomic_DNA"/>
</dbReference>
<keyword evidence="1" id="KW-1133">Transmembrane helix</keyword>
<sequence>MTQIEAFVDSVYQNVGGNKKEIQELKAEMKSHLLEAVYELKLEGKTEQEAIEIAIDRFGGEKEIRSIVAQLFRAQKTFIKWVLYLAVASLIISLSTFVIHRQNAESDANQISDVATDIRTLLGSKTSITPQTGKEIERLVKDTDFISSVKIYNVRELKESDYKNYDRGIFEYVEHIDPDYQYHRSVWAPDWLKPRFFPYGNGDDQWLVNMEERYFNMPTMAILFAGVAIYWTLFSIWAIINAYHHRRLHIGWILAFTLFNLLGYLIYYLFGKRNDYKLT</sequence>
<dbReference type="RefSeq" id="WP_289321086.1">
    <property type="nucleotide sequence ID" value="NZ_JAUCEY010000008.1"/>
</dbReference>
<protein>
    <submittedName>
        <fullName evidence="2">Permease prefix domain 1-containing protein</fullName>
    </submittedName>
</protein>
<dbReference type="NCBIfam" id="NF038403">
    <property type="entry name" value="perm_prefix_1"/>
    <property type="match status" value="1"/>
</dbReference>
<gene>
    <name evidence="2" type="ORF">QUF89_25410</name>
</gene>